<gene>
    <name evidence="1" type="ORF">MUK42_02153</name>
</gene>
<organism evidence="1 2">
    <name type="scientific">Musa troglodytarum</name>
    <name type="common">fe'i banana</name>
    <dbReference type="NCBI Taxonomy" id="320322"/>
    <lineage>
        <taxon>Eukaryota</taxon>
        <taxon>Viridiplantae</taxon>
        <taxon>Streptophyta</taxon>
        <taxon>Embryophyta</taxon>
        <taxon>Tracheophyta</taxon>
        <taxon>Spermatophyta</taxon>
        <taxon>Magnoliopsida</taxon>
        <taxon>Liliopsida</taxon>
        <taxon>Zingiberales</taxon>
        <taxon>Musaceae</taxon>
        <taxon>Musa</taxon>
    </lineage>
</organism>
<dbReference type="EMBL" id="CP097508">
    <property type="protein sequence ID" value="URE09074.1"/>
    <property type="molecule type" value="Genomic_DNA"/>
</dbReference>
<sequence>MNQPLPTAKDFELLFGDICRIPRVHPWLLGSVNFPSFVLTASG</sequence>
<protein>
    <submittedName>
        <fullName evidence="1">Uncharacterized protein</fullName>
    </submittedName>
</protein>
<keyword evidence="2" id="KW-1185">Reference proteome</keyword>
<evidence type="ECO:0000313" key="1">
    <source>
        <dbReference type="EMBL" id="URE09074.1"/>
    </source>
</evidence>
<proteinExistence type="predicted"/>
<reference evidence="1" key="1">
    <citation type="submission" date="2022-05" db="EMBL/GenBank/DDBJ databases">
        <title>The Musa troglodytarum L. genome provides insights into the mechanism of non-climacteric behaviour and enrichment of carotenoids.</title>
        <authorList>
            <person name="Wang J."/>
        </authorList>
    </citation>
    <scope>NUCLEOTIDE SEQUENCE</scope>
    <source>
        <tissue evidence="1">Leaf</tissue>
    </source>
</reference>
<dbReference type="AlphaFoldDB" id="A0A9E7G649"/>
<accession>A0A9E7G649</accession>
<evidence type="ECO:0000313" key="2">
    <source>
        <dbReference type="Proteomes" id="UP001055439"/>
    </source>
</evidence>
<name>A0A9E7G649_9LILI</name>
<dbReference type="Proteomes" id="UP001055439">
    <property type="component" value="Chromosome 6"/>
</dbReference>